<comment type="caution">
    <text evidence="1">The sequence shown here is derived from an EMBL/GenBank/DDBJ whole genome shotgun (WGS) entry which is preliminary data.</text>
</comment>
<evidence type="ECO:0000313" key="1">
    <source>
        <dbReference type="EMBL" id="KAK0596632.1"/>
    </source>
</evidence>
<proteinExistence type="predicted"/>
<keyword evidence="2" id="KW-1185">Reference proteome</keyword>
<sequence>MEDGQNCPQKFKVFGFPQYTLFKRIAPVMTVYRNPQQSFYVVQLVKANRGSATVKPGRGCPEVFRGTFRQNEPQNNQTLAEDAASDLVTFIEAFLGIRILLLAFQECNVLRLASRRDMLRRRSQHRQRRDRISCCIHRARHLQPMLHP</sequence>
<dbReference type="Proteomes" id="UP001168877">
    <property type="component" value="Unassembled WGS sequence"/>
</dbReference>
<organism evidence="1 2">
    <name type="scientific">Acer saccharum</name>
    <name type="common">Sugar maple</name>
    <dbReference type="NCBI Taxonomy" id="4024"/>
    <lineage>
        <taxon>Eukaryota</taxon>
        <taxon>Viridiplantae</taxon>
        <taxon>Streptophyta</taxon>
        <taxon>Embryophyta</taxon>
        <taxon>Tracheophyta</taxon>
        <taxon>Spermatophyta</taxon>
        <taxon>Magnoliopsida</taxon>
        <taxon>eudicotyledons</taxon>
        <taxon>Gunneridae</taxon>
        <taxon>Pentapetalae</taxon>
        <taxon>rosids</taxon>
        <taxon>malvids</taxon>
        <taxon>Sapindales</taxon>
        <taxon>Sapindaceae</taxon>
        <taxon>Hippocastanoideae</taxon>
        <taxon>Acereae</taxon>
        <taxon>Acer</taxon>
    </lineage>
</organism>
<accession>A0AA39SLV7</accession>
<evidence type="ECO:0000313" key="2">
    <source>
        <dbReference type="Proteomes" id="UP001168877"/>
    </source>
</evidence>
<reference evidence="1" key="2">
    <citation type="submission" date="2023-06" db="EMBL/GenBank/DDBJ databases">
        <authorList>
            <person name="Swenson N.G."/>
            <person name="Wegrzyn J.L."/>
            <person name="Mcevoy S.L."/>
        </authorList>
    </citation>
    <scope>NUCLEOTIDE SEQUENCE</scope>
    <source>
        <strain evidence="1">NS2018</strain>
        <tissue evidence="1">Leaf</tissue>
    </source>
</reference>
<gene>
    <name evidence="1" type="ORF">LWI29_017573</name>
</gene>
<protein>
    <submittedName>
        <fullName evidence="1">Uncharacterized protein</fullName>
    </submittedName>
</protein>
<name>A0AA39SLV7_ACESA</name>
<reference evidence="1" key="1">
    <citation type="journal article" date="2022" name="Plant J.">
        <title>Strategies of tolerance reflected in two North American maple genomes.</title>
        <authorList>
            <person name="McEvoy S.L."/>
            <person name="Sezen U.U."/>
            <person name="Trouern-Trend A."/>
            <person name="McMahon S.M."/>
            <person name="Schaberg P.G."/>
            <person name="Yang J."/>
            <person name="Wegrzyn J.L."/>
            <person name="Swenson N.G."/>
        </authorList>
    </citation>
    <scope>NUCLEOTIDE SEQUENCE</scope>
    <source>
        <strain evidence="1">NS2018</strain>
    </source>
</reference>
<dbReference type="AlphaFoldDB" id="A0AA39SLV7"/>
<dbReference type="EMBL" id="JAUESC010000004">
    <property type="protein sequence ID" value="KAK0596632.1"/>
    <property type="molecule type" value="Genomic_DNA"/>
</dbReference>